<dbReference type="EMBL" id="JWZT01005735">
    <property type="protein sequence ID" value="KII60252.1"/>
    <property type="molecule type" value="Genomic_DNA"/>
</dbReference>
<sequence length="121" mass="14004">MFTERLLAEKDEEGYNSKATSNEVVLRNNLLHVYTKRCFGTYYGILNTEPFSKLLLKDLEICEYVDPNIRCRFYLDLDFEKDQCTEPDIKPLSADCLKTIFKGAIFRLYSGLLRNGGSLQT</sequence>
<protein>
    <submittedName>
        <fullName evidence="1">Uncharacterized protein</fullName>
    </submittedName>
</protein>
<name>A0A0C2ITW9_THEKT</name>
<dbReference type="AlphaFoldDB" id="A0A0C2ITW9"/>
<accession>A0A0C2ITW9</accession>
<proteinExistence type="predicted"/>
<evidence type="ECO:0000313" key="1">
    <source>
        <dbReference type="EMBL" id="KII60252.1"/>
    </source>
</evidence>
<organism evidence="1 2">
    <name type="scientific">Thelohanellus kitauei</name>
    <name type="common">Myxosporean</name>
    <dbReference type="NCBI Taxonomy" id="669202"/>
    <lineage>
        <taxon>Eukaryota</taxon>
        <taxon>Metazoa</taxon>
        <taxon>Cnidaria</taxon>
        <taxon>Myxozoa</taxon>
        <taxon>Myxosporea</taxon>
        <taxon>Bivalvulida</taxon>
        <taxon>Platysporina</taxon>
        <taxon>Myxobolidae</taxon>
        <taxon>Thelohanellus</taxon>
    </lineage>
</organism>
<keyword evidence="2" id="KW-1185">Reference proteome</keyword>
<gene>
    <name evidence="1" type="ORF">RF11_05315</name>
</gene>
<dbReference type="Proteomes" id="UP000031668">
    <property type="component" value="Unassembled WGS sequence"/>
</dbReference>
<reference evidence="1 2" key="1">
    <citation type="journal article" date="2014" name="Genome Biol. Evol.">
        <title>The genome of the myxosporean Thelohanellus kitauei shows adaptations to nutrient acquisition within its fish host.</title>
        <authorList>
            <person name="Yang Y."/>
            <person name="Xiong J."/>
            <person name="Zhou Z."/>
            <person name="Huo F."/>
            <person name="Miao W."/>
            <person name="Ran C."/>
            <person name="Liu Y."/>
            <person name="Zhang J."/>
            <person name="Feng J."/>
            <person name="Wang M."/>
            <person name="Wang M."/>
            <person name="Wang L."/>
            <person name="Yao B."/>
        </authorList>
    </citation>
    <scope>NUCLEOTIDE SEQUENCE [LARGE SCALE GENOMIC DNA]</scope>
    <source>
        <strain evidence="1">Wuqing</strain>
    </source>
</reference>
<evidence type="ECO:0000313" key="2">
    <source>
        <dbReference type="Proteomes" id="UP000031668"/>
    </source>
</evidence>
<comment type="caution">
    <text evidence="1">The sequence shown here is derived from an EMBL/GenBank/DDBJ whole genome shotgun (WGS) entry which is preliminary data.</text>
</comment>